<gene>
    <name evidence="3" type="ORF">H8E41_14155</name>
</gene>
<reference evidence="3 4" key="1">
    <citation type="submission" date="2020-08" db="EMBL/GenBank/DDBJ databases">
        <title>Bridging the membrane lipid divide: bacteria of the FCB group superphylum have the potential to synthesize archaeal ether lipids.</title>
        <authorList>
            <person name="Villanueva L."/>
            <person name="Von Meijenfeldt F.A.B."/>
            <person name="Westbye A.B."/>
            <person name="Yadav S."/>
            <person name="Hopmans E.C."/>
            <person name="Dutilh B.E."/>
            <person name="Sinninghe Damste J.S."/>
        </authorList>
    </citation>
    <scope>NUCLEOTIDE SEQUENCE [LARGE SCALE GENOMIC DNA]</scope>
    <source>
        <strain evidence="3">NIOZ-UU47</strain>
    </source>
</reference>
<evidence type="ECO:0000259" key="2">
    <source>
        <dbReference type="Pfam" id="PF09699"/>
    </source>
</evidence>
<evidence type="ECO:0000256" key="1">
    <source>
        <dbReference type="SAM" id="SignalP"/>
    </source>
</evidence>
<accession>A0A8J6NGQ9</accession>
<dbReference type="EMBL" id="JACNJZ010000217">
    <property type="protein sequence ID" value="MBC8319037.1"/>
    <property type="molecule type" value="Genomic_DNA"/>
</dbReference>
<evidence type="ECO:0000313" key="4">
    <source>
        <dbReference type="Proteomes" id="UP000614424"/>
    </source>
</evidence>
<feature type="chain" id="PRO_5035165906" description="Doubled CXXCH motif domain-containing protein" evidence="1">
    <location>
        <begin position="22"/>
        <end position="275"/>
    </location>
</feature>
<protein>
    <recommendedName>
        <fullName evidence="2">Doubled CXXCH motif domain-containing protein</fullName>
    </recommendedName>
</protein>
<dbReference type="AlphaFoldDB" id="A0A8J6NGQ9"/>
<dbReference type="InterPro" id="IPR036280">
    <property type="entry name" value="Multihaem_cyt_sf"/>
</dbReference>
<dbReference type="Proteomes" id="UP000614424">
    <property type="component" value="Unassembled WGS sequence"/>
</dbReference>
<evidence type="ECO:0000313" key="3">
    <source>
        <dbReference type="EMBL" id="MBC8319037.1"/>
    </source>
</evidence>
<sequence length="275" mass="29320">MKKSILLAAAFGLIAAGTAQAQNNMHGSYNAAPGAGIVQSKHDLSLATGIGALYGQTDELDRICIYCHAPHHTMQEADSEGIKYLPLWNHEVTSLYYNTYQSDFGDGPDSLDDHGISGSGIISDANQFGDRHLFNGADTIGEPGSVSRLCLSCHDGSIAVNEYGFDPGRAESRGAANSFIADQFKIGGGGNLTNHHPIGFDYTDVVKYDDEIAPVWTPISSGGGSHSQTTIGTLLYGGKMECVTCHDVHNSKNTGETFLWVSDQNSAFCLTCHLK</sequence>
<organism evidence="3 4">
    <name type="scientific">Candidatus Desulfobia pelagia</name>
    <dbReference type="NCBI Taxonomy" id="2841692"/>
    <lineage>
        <taxon>Bacteria</taxon>
        <taxon>Pseudomonadati</taxon>
        <taxon>Thermodesulfobacteriota</taxon>
        <taxon>Desulfobulbia</taxon>
        <taxon>Desulfobulbales</taxon>
        <taxon>Desulfobulbaceae</taxon>
        <taxon>Candidatus Desulfobia</taxon>
    </lineage>
</organism>
<dbReference type="InterPro" id="IPR010177">
    <property type="entry name" value="Paired_CXXCH_1"/>
</dbReference>
<comment type="caution">
    <text evidence="3">The sequence shown here is derived from an EMBL/GenBank/DDBJ whole genome shotgun (WGS) entry which is preliminary data.</text>
</comment>
<keyword evidence="1" id="KW-0732">Signal</keyword>
<proteinExistence type="predicted"/>
<feature type="signal peptide" evidence="1">
    <location>
        <begin position="1"/>
        <end position="21"/>
    </location>
</feature>
<feature type="domain" description="Doubled CXXCH motif" evidence="2">
    <location>
        <begin position="240"/>
        <end position="273"/>
    </location>
</feature>
<dbReference type="Pfam" id="PF09699">
    <property type="entry name" value="Paired_CXXCH_1"/>
    <property type="match status" value="1"/>
</dbReference>
<dbReference type="SUPFAM" id="SSF48695">
    <property type="entry name" value="Multiheme cytochromes"/>
    <property type="match status" value="1"/>
</dbReference>
<name>A0A8J6NGQ9_9BACT</name>